<organism evidence="1 2">
    <name type="scientific">Corynebacterium amycolatum</name>
    <dbReference type="NCBI Taxonomy" id="43765"/>
    <lineage>
        <taxon>Bacteria</taxon>
        <taxon>Bacillati</taxon>
        <taxon>Actinomycetota</taxon>
        <taxon>Actinomycetes</taxon>
        <taxon>Mycobacteriales</taxon>
        <taxon>Corynebacteriaceae</taxon>
        <taxon>Corynebacterium</taxon>
    </lineage>
</organism>
<evidence type="ECO:0008006" key="3">
    <source>
        <dbReference type="Google" id="ProtNLM"/>
    </source>
</evidence>
<dbReference type="InterPro" id="IPR011990">
    <property type="entry name" value="TPR-like_helical_dom_sf"/>
</dbReference>
<sequence length="191" mass="20936">MTTSGDSATSSPQQLFDAATALAEENNLWEAALTLMQGFEELGDKADAPQTDSLGRPIRGSAPKLMDKAADWLDLLDNLEKDGFEPTADTPPRHLRWAMWHTLNGQAEIRRGHQGRAIDHLELAAGLFQSDKLNIQAVPLLAQIAQCHLHLGDVGAAEKALYRAQETCDEQSRERWGSALSEIGAEIARRL</sequence>
<protein>
    <recommendedName>
        <fullName evidence="3">Tetratricopeptide repeat protein</fullName>
    </recommendedName>
</protein>
<comment type="caution">
    <text evidence="1">The sequence shown here is derived from an EMBL/GenBank/DDBJ whole genome shotgun (WGS) entry which is preliminary data.</text>
</comment>
<name>A0AAW9STP6_CORAY</name>
<dbReference type="SUPFAM" id="SSF48452">
    <property type="entry name" value="TPR-like"/>
    <property type="match status" value="1"/>
</dbReference>
<dbReference type="AlphaFoldDB" id="A0AAW9STP6"/>
<gene>
    <name evidence="1" type="ORF">QP460_003170</name>
</gene>
<proteinExistence type="predicted"/>
<evidence type="ECO:0000313" key="2">
    <source>
        <dbReference type="Proteomes" id="UP001223646"/>
    </source>
</evidence>
<reference evidence="1" key="1">
    <citation type="submission" date="2023-05" db="EMBL/GenBank/DDBJ databases">
        <authorList>
            <person name="Du J."/>
        </authorList>
    </citation>
    <scope>NUCLEOTIDE SEQUENCE</scope>
    <source>
        <strain evidence="1">UMB1064</strain>
    </source>
</reference>
<dbReference type="EMBL" id="JASOOY020000011">
    <property type="protein sequence ID" value="MEO3716594.1"/>
    <property type="molecule type" value="Genomic_DNA"/>
</dbReference>
<evidence type="ECO:0000313" key="1">
    <source>
        <dbReference type="EMBL" id="MEO3716594.1"/>
    </source>
</evidence>
<reference evidence="1" key="2">
    <citation type="submission" date="2024-05" db="EMBL/GenBank/DDBJ databases">
        <authorList>
            <person name="Wolfe A."/>
        </authorList>
    </citation>
    <scope>NUCLEOTIDE SEQUENCE</scope>
    <source>
        <strain evidence="1">UMB1064</strain>
    </source>
</reference>
<dbReference type="RefSeq" id="WP_048734664.1">
    <property type="nucleotide sequence ID" value="NZ_JAFJMH010000012.1"/>
</dbReference>
<dbReference type="Proteomes" id="UP001223646">
    <property type="component" value="Unassembled WGS sequence"/>
</dbReference>
<accession>A0AAW9STP6</accession>